<organism evidence="17 18">
    <name type="scientific">Taurinivorans muris</name>
    <dbReference type="NCBI Taxonomy" id="2787751"/>
    <lineage>
        <taxon>Bacteria</taxon>
        <taxon>Pseudomonadati</taxon>
        <taxon>Thermodesulfobacteriota</taxon>
        <taxon>Desulfovibrionia</taxon>
        <taxon>Desulfovibrionales</taxon>
        <taxon>Desulfovibrionaceae</taxon>
        <taxon>Taurinivorans</taxon>
    </lineage>
</organism>
<feature type="binding site" evidence="14">
    <location>
        <position position="285"/>
    </location>
    <ligand>
        <name>Mn(2+)</name>
        <dbReference type="ChEBI" id="CHEBI:29035"/>
        <label>1</label>
    </ligand>
</feature>
<dbReference type="InterPro" id="IPR005480">
    <property type="entry name" value="CPSase_lsu_oligo"/>
</dbReference>
<dbReference type="Proteomes" id="UP001058120">
    <property type="component" value="Chromosome"/>
</dbReference>
<keyword evidence="12" id="KW-0464">Manganese</keyword>
<evidence type="ECO:0000256" key="14">
    <source>
        <dbReference type="HAMAP-Rule" id="MF_01210"/>
    </source>
</evidence>
<feature type="binding site" evidence="14">
    <location>
        <position position="874"/>
    </location>
    <ligand>
        <name>Mn(2+)</name>
        <dbReference type="ChEBI" id="CHEBI:29035"/>
        <label>3</label>
    </ligand>
</feature>
<feature type="binding site" evidence="14">
    <location>
        <position position="820"/>
    </location>
    <ligand>
        <name>ATP</name>
        <dbReference type="ChEBI" id="CHEBI:30616"/>
        <label>2</label>
    </ligand>
</feature>
<dbReference type="CDD" id="cd01424">
    <property type="entry name" value="MGS_CPS_II"/>
    <property type="match status" value="1"/>
</dbReference>
<feature type="binding site" evidence="14">
    <location>
        <position position="822"/>
    </location>
    <ligand>
        <name>ATP</name>
        <dbReference type="ChEBI" id="CHEBI:30616"/>
        <label>2</label>
    </ligand>
</feature>
<comment type="catalytic activity">
    <reaction evidence="13 14">
        <text>hydrogencarbonate + NH4(+) + 2 ATP = carbamoyl phosphate + 2 ADP + phosphate + 2 H(+)</text>
        <dbReference type="Rhea" id="RHEA:18029"/>
        <dbReference type="ChEBI" id="CHEBI:15378"/>
        <dbReference type="ChEBI" id="CHEBI:17544"/>
        <dbReference type="ChEBI" id="CHEBI:28938"/>
        <dbReference type="ChEBI" id="CHEBI:30616"/>
        <dbReference type="ChEBI" id="CHEBI:43474"/>
        <dbReference type="ChEBI" id="CHEBI:58228"/>
        <dbReference type="ChEBI" id="CHEBI:456216"/>
        <dbReference type="EC" id="6.3.4.16"/>
    </reaction>
</comment>
<feature type="binding site" evidence="14">
    <location>
        <position position="862"/>
    </location>
    <ligand>
        <name>Mn(2+)</name>
        <dbReference type="ChEBI" id="CHEBI:29035"/>
        <label>3</label>
    </ligand>
</feature>
<dbReference type="PRINTS" id="PR00098">
    <property type="entry name" value="CPSASE"/>
</dbReference>
<feature type="binding site" evidence="14">
    <location>
        <position position="242"/>
    </location>
    <ligand>
        <name>ATP</name>
        <dbReference type="ChEBI" id="CHEBI:30616"/>
        <label>1</label>
    </ligand>
</feature>
<dbReference type="Gene3D" id="3.30.470.20">
    <property type="entry name" value="ATP-grasp fold, B domain"/>
    <property type="match status" value="2"/>
</dbReference>
<feature type="binding site" evidence="14">
    <location>
        <position position="789"/>
    </location>
    <ligand>
        <name>ATP</name>
        <dbReference type="ChEBI" id="CHEBI:30616"/>
        <label>2</label>
    </ligand>
</feature>
<dbReference type="PANTHER" id="PTHR11405">
    <property type="entry name" value="CARBAMOYLTRANSFERASE FAMILY MEMBER"/>
    <property type="match status" value="1"/>
</dbReference>
<feature type="binding site" evidence="14">
    <location>
        <position position="285"/>
    </location>
    <ligand>
        <name>ATP</name>
        <dbReference type="ChEBI" id="CHEBI:30616"/>
        <label>1</label>
    </ligand>
</feature>
<keyword evidence="6" id="KW-0479">Metal-binding</keyword>
<dbReference type="NCBIfam" id="NF009455">
    <property type="entry name" value="PRK12815.1"/>
    <property type="match status" value="1"/>
</dbReference>
<dbReference type="InterPro" id="IPR036914">
    <property type="entry name" value="MGS-like_dom_sf"/>
</dbReference>
<sequence length="1114" mass="121744">MPKREDLKTIMVLGSGPIVIGQAAEFDYSGTQGLKALKEEGCRIVLLNSNPATVMTDTAFSDATYIEPMNKFMAAEIIIKERPDAILPTLGGQTALNLLMDLHHMGILEEYNVEIIGAQPKSIELAENRQKFRETMEAIGLDLPKSALATTFEQAMDAIKEISFPVIIRPSYTLGGTGGGIAYNIEEFKEIAKGGIEASPISQILIEESVLGWKEIELEVVRDKADNAIVICGIENLDPMGVHTGDSITVAPIQTLSDAEYQALRQDAFRVVRAIGVETGGCNIQFAVCPKTGRRVVIEMNPRVSRSSALASKATGFPIARIAAKLALGYRLDELKNDITGTSACFEPTIDYCVVKVPRFNFEKFTGADTTLGFQMHSVGETMALGGNFREALQKAFRGLETGLQGLQNGKLEAEAPIEPAARREWIREKLYLRRPDRVLLVYEGMQLGLTVEELNEITGIDPWFLLQIKRILDDENSIRQDFCHEIEKAVNSKAADAAFAKKLRHYKAQGFSDARIANLCSESLAKTVRETDIRSLREINAVEPVFHTVDTCAGEFEAHTPYFYSTYDAVSPDPLHTAHVGAATRGFARKVVIIGGGPNRIGQGLEFDYCCVQACFSLRELGIKTIMINSNPETVSTDYDTADTLYFEPVTTEDVLAVCHAEKPDGVIVQFGGQTPLNIAMALQEAGVPIIGTKPQDIALAEDREDFSALIEDLDILQPASGMAVDLETACRLAETIGYPVMVRPSFVLGGRAMRIIHNEQELIEYIEDKSTGLYLSVNTPILVDKFLEEAIEIDVDAVVDGDKVTIAAIMEHIEQAGIHSGDSCCSIPTHTLSDEVKGIIRSYTDKLGKALHTVGLLNIQMALYKGSVYVIEANPRASRTVPFVSKATGRNVAGIAAKIMTGLSLKDVNFTEEPKLMYSAVKEAVIPFERFPGTQIQLGPEMRSTGEVMGIDRSFGMAFLKSQAGTRVPIPVSGNVILTVTDQDKEPLVPLAARLKALGFTLYATPGTKAMLENKGIDCKLIVKIGQQRPHLLDFIRNGEANMIVNTVSGPTSARDANTIRTEALARRINLITTLAALRATVEGLEARRQEQRIVAPLQDYYAGYIQGKTNE</sequence>
<dbReference type="Pfam" id="PF25596">
    <property type="entry name" value="CPSase_L_D1"/>
    <property type="match status" value="2"/>
</dbReference>
<feature type="binding site" evidence="14">
    <location>
        <position position="819"/>
    </location>
    <ligand>
        <name>ATP</name>
        <dbReference type="ChEBI" id="CHEBI:30616"/>
        <label>2</label>
    </ligand>
</feature>
<dbReference type="Gene3D" id="3.40.50.1380">
    <property type="entry name" value="Methylglyoxal synthase-like domain"/>
    <property type="match status" value="1"/>
</dbReference>
<feature type="binding site" evidence="14">
    <location>
        <position position="129"/>
    </location>
    <ligand>
        <name>ATP</name>
        <dbReference type="ChEBI" id="CHEBI:30616"/>
        <label>1</label>
    </ligand>
</feature>
<dbReference type="SMART" id="SM01096">
    <property type="entry name" value="CPSase_L_D3"/>
    <property type="match status" value="1"/>
</dbReference>
<proteinExistence type="inferred from homology"/>
<feature type="binding site" evidence="14">
    <location>
        <position position="794"/>
    </location>
    <ligand>
        <name>ATP</name>
        <dbReference type="ChEBI" id="CHEBI:30616"/>
        <label>2</label>
    </ligand>
</feature>
<dbReference type="InterPro" id="IPR005479">
    <property type="entry name" value="CPAse_ATP-bd"/>
</dbReference>
<comment type="pathway">
    <text evidence="14">Pyrimidine metabolism; UMP biosynthesis via de novo pathway; (S)-dihydroorotate from bicarbonate: step 1/3.</text>
</comment>
<gene>
    <name evidence="14 17" type="primary">carB</name>
    <name evidence="17" type="ORF">JBF11_06130</name>
</gene>
<feature type="binding site" evidence="14">
    <location>
        <position position="285"/>
    </location>
    <ligand>
        <name>Mg(2+)</name>
        <dbReference type="ChEBI" id="CHEBI:18420"/>
        <label>1</label>
    </ligand>
</feature>
<dbReference type="InterPro" id="IPR011761">
    <property type="entry name" value="ATP-grasp"/>
</dbReference>
<evidence type="ECO:0000256" key="12">
    <source>
        <dbReference type="ARBA" id="ARBA00023211"/>
    </source>
</evidence>
<feature type="binding site" evidence="14">
    <location>
        <position position="745"/>
    </location>
    <ligand>
        <name>ATP</name>
        <dbReference type="ChEBI" id="CHEBI:30616"/>
        <label>2</label>
    </ligand>
</feature>
<feature type="binding site" evidence="14">
    <location>
        <position position="874"/>
    </location>
    <ligand>
        <name>Mg(2+)</name>
        <dbReference type="ChEBI" id="CHEBI:18420"/>
        <label>4</label>
    </ligand>
</feature>
<dbReference type="InterPro" id="IPR006275">
    <property type="entry name" value="CPSase_lsu"/>
</dbReference>
<keyword evidence="8 14" id="KW-0547">Nucleotide-binding</keyword>
<feature type="binding site" evidence="14">
    <location>
        <position position="299"/>
    </location>
    <ligand>
        <name>ATP</name>
        <dbReference type="ChEBI" id="CHEBI:30616"/>
        <label>1</label>
    </ligand>
</feature>
<evidence type="ECO:0000256" key="4">
    <source>
        <dbReference type="ARBA" id="ARBA00022598"/>
    </source>
</evidence>
<feature type="binding site" evidence="14">
    <location>
        <position position="874"/>
    </location>
    <ligand>
        <name>ATP</name>
        <dbReference type="ChEBI" id="CHEBI:30616"/>
        <label>2</label>
    </ligand>
</feature>
<protein>
    <recommendedName>
        <fullName evidence="14">Carbamoyl phosphate synthase large chain</fullName>
        <ecNumber evidence="14">6.3.4.16</ecNumber>
        <ecNumber evidence="14">6.3.5.5</ecNumber>
    </recommendedName>
    <alternativeName>
        <fullName evidence="14">Carbamoyl phosphate synthetase ammonia chain</fullName>
    </alternativeName>
</protein>
<dbReference type="InterPro" id="IPR033937">
    <property type="entry name" value="MGS_CPS_CarB"/>
</dbReference>
<feature type="binding site" evidence="14">
    <location>
        <position position="787"/>
    </location>
    <ligand>
        <name>ATP</name>
        <dbReference type="ChEBI" id="CHEBI:30616"/>
        <label>2</label>
    </ligand>
</feature>
<evidence type="ECO:0000256" key="2">
    <source>
        <dbReference type="ARBA" id="ARBA00009799"/>
    </source>
</evidence>
<feature type="binding site" evidence="14">
    <location>
        <position position="215"/>
    </location>
    <ligand>
        <name>ATP</name>
        <dbReference type="ChEBI" id="CHEBI:30616"/>
        <label>1</label>
    </ligand>
</feature>
<evidence type="ECO:0000256" key="7">
    <source>
        <dbReference type="ARBA" id="ARBA00022737"/>
    </source>
</evidence>
<feature type="binding site" evidence="14">
    <location>
        <position position="301"/>
    </location>
    <ligand>
        <name>Mg(2+)</name>
        <dbReference type="ChEBI" id="CHEBI:18420"/>
        <label>2</label>
    </ligand>
</feature>
<comment type="domain">
    <text evidence="14">The large subunit is composed of 2 ATP-grasp domains that are involved in binding the 2 ATP molecules needed for carbamoyl phosphate synthesis. The N-terminal ATP-grasp domain (referred to as the carboxyphosphate synthetic component) catalyzes the ATP-dependent phosphorylation of hydrogencarbonate to carboxyphosphate and the subsequent nucleophilic attack by ammonia to form a carbamate intermediate. The C-terminal ATP-grasp domain (referred to as the carbamoyl phosphate synthetic component) then catalyzes the phosphorylation of carbamate with the second ATP to form the end product carbamoyl phosphate. The reactive and unstable enzyme intermediates are sequentially channeled from one active site to the next through the interior of the protein over a distance of at least 96 A.</text>
</comment>
<evidence type="ECO:0000256" key="6">
    <source>
        <dbReference type="ARBA" id="ARBA00022723"/>
    </source>
</evidence>
<keyword evidence="7 14" id="KW-0677">Repeat</keyword>
<feature type="binding site" evidence="14">
    <location>
        <position position="874"/>
    </location>
    <ligand>
        <name>Mg(2+)</name>
        <dbReference type="ChEBI" id="CHEBI:18420"/>
        <label>3</label>
    </ligand>
</feature>
<dbReference type="InterPro" id="IPR016185">
    <property type="entry name" value="PreATP-grasp_dom_sf"/>
</dbReference>
<feature type="binding site" evidence="14">
    <location>
        <position position="299"/>
    </location>
    <ligand>
        <name>Mg(2+)</name>
        <dbReference type="ChEBI" id="CHEBI:18420"/>
        <label>2</label>
    </ligand>
</feature>
<comment type="cofactor">
    <cofactor evidence="14">
        <name>Mg(2+)</name>
        <dbReference type="ChEBI" id="CHEBI:18420"/>
    </cofactor>
    <cofactor evidence="14">
        <name>Mn(2+)</name>
        <dbReference type="ChEBI" id="CHEBI:29035"/>
    </cofactor>
    <text evidence="14">Binds 4 Mg(2+) or Mn(2+) ions per subunit.</text>
</comment>
<feature type="binding site" evidence="14">
    <location>
        <position position="299"/>
    </location>
    <ligand>
        <name>Mn(2+)</name>
        <dbReference type="ChEBI" id="CHEBI:29035"/>
        <label>2</label>
    </ligand>
</feature>
<keyword evidence="18" id="KW-1185">Reference proteome</keyword>
<keyword evidence="9 14" id="KW-0067">ATP-binding</keyword>
<dbReference type="Gene3D" id="1.10.1030.10">
    <property type="entry name" value="Carbamoyl-phosphate synthetase, large subunit oligomerisation domain"/>
    <property type="match status" value="1"/>
</dbReference>
<dbReference type="SUPFAM" id="SSF56059">
    <property type="entry name" value="Glutathione synthetase ATP-binding domain-like"/>
    <property type="match status" value="2"/>
</dbReference>
<evidence type="ECO:0000259" key="16">
    <source>
        <dbReference type="PROSITE" id="PS51855"/>
    </source>
</evidence>
<dbReference type="InterPro" id="IPR011607">
    <property type="entry name" value="MGS-like_dom"/>
</dbReference>
<feature type="domain" description="ATP-grasp" evidence="15">
    <location>
        <begin position="709"/>
        <end position="903"/>
    </location>
</feature>
<dbReference type="GO" id="GO:0004088">
    <property type="term" value="F:carbamoyl-phosphate synthase (glutamine-hydrolyzing) activity"/>
    <property type="evidence" value="ECO:0007669"/>
    <property type="project" value="UniProtKB-EC"/>
</dbReference>
<comment type="subunit">
    <text evidence="14">Composed of two chains; the small (or glutamine) chain promotes the hydrolysis of glutamine to ammonia, which is used by the large (or ammonia) chain to synthesize carbamoyl phosphate. Tetramer of heterodimers (alpha,beta)4.</text>
</comment>
<evidence type="ECO:0000256" key="3">
    <source>
        <dbReference type="ARBA" id="ARBA00022571"/>
    </source>
</evidence>
<evidence type="ECO:0000256" key="1">
    <source>
        <dbReference type="ARBA" id="ARBA00005077"/>
    </source>
</evidence>
<feature type="binding site" evidence="14">
    <location>
        <position position="874"/>
    </location>
    <ligand>
        <name>Mn(2+)</name>
        <dbReference type="ChEBI" id="CHEBI:29035"/>
        <label>4</label>
    </ligand>
</feature>
<keyword evidence="5 14" id="KW-0028">Amino-acid biosynthesis</keyword>
<comment type="function">
    <text evidence="14">Large subunit of the glutamine-dependent carbamoyl phosphate synthetase (CPSase). CPSase catalyzes the formation of carbamoyl phosphate from the ammonia moiety of glutamine, carbonate, and phosphate donated by ATP, constituting the first step of 2 biosynthetic pathways, one leading to arginine and/or urea and the other to pyrimidine nucleotides. The large subunit (synthetase) binds the substrates ammonia (free or transferred from glutamine from the small subunit), hydrogencarbonate and ATP and carries out an ATP-coupled ligase reaction, activating hydrogencarbonate by forming carboxy phosphate which reacts with ammonia to form carbamoyl phosphate.</text>
</comment>
<dbReference type="HAMAP" id="MF_01210_B">
    <property type="entry name" value="CPSase_L_chain_B"/>
    <property type="match status" value="1"/>
</dbReference>
<dbReference type="Gene3D" id="3.40.50.20">
    <property type="match status" value="2"/>
</dbReference>
<comment type="catalytic activity">
    <reaction evidence="14">
        <text>hydrogencarbonate + L-glutamine + 2 ATP + H2O = carbamoyl phosphate + L-glutamate + 2 ADP + phosphate + 2 H(+)</text>
        <dbReference type="Rhea" id="RHEA:18633"/>
        <dbReference type="ChEBI" id="CHEBI:15377"/>
        <dbReference type="ChEBI" id="CHEBI:15378"/>
        <dbReference type="ChEBI" id="CHEBI:17544"/>
        <dbReference type="ChEBI" id="CHEBI:29985"/>
        <dbReference type="ChEBI" id="CHEBI:30616"/>
        <dbReference type="ChEBI" id="CHEBI:43474"/>
        <dbReference type="ChEBI" id="CHEBI:58228"/>
        <dbReference type="ChEBI" id="CHEBI:58359"/>
        <dbReference type="ChEBI" id="CHEBI:456216"/>
        <dbReference type="EC" id="6.3.5.5"/>
    </reaction>
</comment>
<feature type="region of interest" description="Allosteric domain" evidence="14">
    <location>
        <begin position="970"/>
        <end position="1114"/>
    </location>
</feature>
<comment type="similarity">
    <text evidence="2 14">Belongs to the CarB family.</text>
</comment>
<feature type="binding site" evidence="14">
    <location>
        <position position="301"/>
    </location>
    <ligand>
        <name>Mn(2+)</name>
        <dbReference type="ChEBI" id="CHEBI:29035"/>
        <label>2</label>
    </ligand>
</feature>
<dbReference type="EC" id="6.3.4.16" evidence="14"/>
<feature type="domain" description="MGS-like" evidence="16">
    <location>
        <begin position="970"/>
        <end position="1110"/>
    </location>
</feature>
<reference evidence="17" key="1">
    <citation type="submission" date="2020-12" db="EMBL/GenBank/DDBJ databases">
        <title>Taurinivorans muris gen. nov., sp. nov., fundamental and realized metabolic niche of a ubiquitous sulfidogenic bacterium in the murine intestine.</title>
        <authorList>
            <person name="Ye H."/>
            <person name="Hanson B.T."/>
            <person name="Loy A."/>
        </authorList>
    </citation>
    <scope>NUCLEOTIDE SEQUENCE</scope>
    <source>
        <strain evidence="17">LT0009</strain>
    </source>
</reference>
<evidence type="ECO:0000313" key="17">
    <source>
        <dbReference type="EMBL" id="UWX05059.1"/>
    </source>
</evidence>
<feature type="binding site" evidence="14">
    <location>
        <position position="299"/>
    </location>
    <ligand>
        <name>Mg(2+)</name>
        <dbReference type="ChEBI" id="CHEBI:18420"/>
        <label>1</label>
    </ligand>
</feature>
<feature type="binding site" evidence="14">
    <location>
        <position position="175"/>
    </location>
    <ligand>
        <name>ATP</name>
        <dbReference type="ChEBI" id="CHEBI:30616"/>
        <label>1</label>
    </ligand>
</feature>
<feature type="binding site" evidence="14">
    <location>
        <position position="821"/>
    </location>
    <ligand>
        <name>ATP</name>
        <dbReference type="ChEBI" id="CHEBI:30616"/>
        <label>2</label>
    </ligand>
</feature>
<dbReference type="PANTHER" id="PTHR11405:SF53">
    <property type="entry name" value="CARBAMOYL-PHOSPHATE SYNTHASE [AMMONIA], MITOCHONDRIAL"/>
    <property type="match status" value="1"/>
</dbReference>
<dbReference type="EC" id="6.3.5.5" evidence="14"/>
<accession>A0ABY5XYT7</accession>
<dbReference type="NCBIfam" id="NF003671">
    <property type="entry name" value="PRK05294.1"/>
    <property type="match status" value="1"/>
</dbReference>
<feature type="binding site" evidence="14">
    <location>
        <position position="176"/>
    </location>
    <ligand>
        <name>ATP</name>
        <dbReference type="ChEBI" id="CHEBI:30616"/>
        <label>1</label>
    </ligand>
</feature>
<feature type="binding site" evidence="14">
    <location>
        <position position="243"/>
    </location>
    <ligand>
        <name>ATP</name>
        <dbReference type="ChEBI" id="CHEBI:30616"/>
        <label>1</label>
    </ligand>
</feature>
<dbReference type="SMART" id="SM00851">
    <property type="entry name" value="MGS"/>
    <property type="match status" value="1"/>
</dbReference>
<dbReference type="InterPro" id="IPR058047">
    <property type="entry name" value="CPSase_preATP-grasp"/>
</dbReference>
<dbReference type="NCBIfam" id="TIGR01369">
    <property type="entry name" value="CPSaseII_lrg"/>
    <property type="match status" value="1"/>
</dbReference>
<evidence type="ECO:0000256" key="10">
    <source>
        <dbReference type="ARBA" id="ARBA00022842"/>
    </source>
</evidence>
<dbReference type="Pfam" id="PF02786">
    <property type="entry name" value="CPSase_L_D2"/>
    <property type="match status" value="2"/>
</dbReference>
<dbReference type="EMBL" id="CP065938">
    <property type="protein sequence ID" value="UWX05059.1"/>
    <property type="molecule type" value="Genomic_DNA"/>
</dbReference>
<keyword evidence="10" id="KW-0460">Magnesium</keyword>
<dbReference type="SUPFAM" id="SSF48108">
    <property type="entry name" value="Carbamoyl phosphate synthetase, large subunit connection domain"/>
    <property type="match status" value="1"/>
</dbReference>
<evidence type="ECO:0000313" key="18">
    <source>
        <dbReference type="Proteomes" id="UP001058120"/>
    </source>
</evidence>
<dbReference type="InterPro" id="IPR036897">
    <property type="entry name" value="CarbamoylP_synth_lsu_oligo_sf"/>
</dbReference>
<name>A0ABY5XYT7_9BACT</name>
<dbReference type="PROSITE" id="PS51855">
    <property type="entry name" value="MGS"/>
    <property type="match status" value="1"/>
</dbReference>
<evidence type="ECO:0000259" key="15">
    <source>
        <dbReference type="PROSITE" id="PS50975"/>
    </source>
</evidence>
<dbReference type="Pfam" id="PF02787">
    <property type="entry name" value="CPSase_L_D3"/>
    <property type="match status" value="1"/>
</dbReference>
<dbReference type="RefSeq" id="WP_334314617.1">
    <property type="nucleotide sequence ID" value="NZ_CP065938.1"/>
</dbReference>
<comment type="pathway">
    <text evidence="1 14">Amino-acid biosynthesis; L-arginine biosynthesis; carbamoyl phosphate from bicarbonate: step 1/1.</text>
</comment>
<keyword evidence="3 14" id="KW-0055">Arginine biosynthesis</keyword>
<evidence type="ECO:0000256" key="5">
    <source>
        <dbReference type="ARBA" id="ARBA00022605"/>
    </source>
</evidence>
<dbReference type="SUPFAM" id="SSF52335">
    <property type="entry name" value="Methylglyoxal synthase-like"/>
    <property type="match status" value="1"/>
</dbReference>
<dbReference type="PROSITE" id="PS00866">
    <property type="entry name" value="CPSASE_1"/>
    <property type="match status" value="2"/>
</dbReference>
<feature type="binding site" evidence="14">
    <location>
        <position position="299"/>
    </location>
    <ligand>
        <name>Mn(2+)</name>
        <dbReference type="ChEBI" id="CHEBI:29035"/>
        <label>1</label>
    </ligand>
</feature>
<feature type="binding site" evidence="14">
    <location>
        <position position="876"/>
    </location>
    <ligand>
        <name>Mn(2+)</name>
        <dbReference type="ChEBI" id="CHEBI:29035"/>
        <label>4</label>
    </ligand>
</feature>
<dbReference type="Pfam" id="PF02142">
    <property type="entry name" value="MGS"/>
    <property type="match status" value="1"/>
</dbReference>
<keyword evidence="11 14" id="KW-0665">Pyrimidine biosynthesis</keyword>
<dbReference type="InterPro" id="IPR005483">
    <property type="entry name" value="CPSase_dom"/>
</dbReference>
<feature type="binding site" evidence="14">
    <location>
        <position position="208"/>
    </location>
    <ligand>
        <name>ATP</name>
        <dbReference type="ChEBI" id="CHEBI:30616"/>
        <label>1</label>
    </ligand>
</feature>
<feature type="binding site" evidence="14">
    <location>
        <position position="210"/>
    </location>
    <ligand>
        <name>ATP</name>
        <dbReference type="ChEBI" id="CHEBI:30616"/>
        <label>1</label>
    </ligand>
</feature>
<feature type="binding site" evidence="14">
    <location>
        <position position="241"/>
    </location>
    <ligand>
        <name>ATP</name>
        <dbReference type="ChEBI" id="CHEBI:30616"/>
        <label>1</label>
    </ligand>
</feature>
<feature type="region of interest" description="Carboxyphosphate synthetic domain" evidence="14">
    <location>
        <begin position="1"/>
        <end position="401"/>
    </location>
</feature>
<comment type="caution">
    <text evidence="14">Lacks conserved residue(s) required for the propagation of feature annotation.</text>
</comment>
<feature type="binding site" evidence="14">
    <location>
        <position position="862"/>
    </location>
    <ligand>
        <name>Mg(2+)</name>
        <dbReference type="ChEBI" id="CHEBI:18420"/>
        <label>3</label>
    </ligand>
</feature>
<evidence type="ECO:0000256" key="11">
    <source>
        <dbReference type="ARBA" id="ARBA00022975"/>
    </source>
</evidence>
<dbReference type="PROSITE" id="PS00867">
    <property type="entry name" value="CPSASE_2"/>
    <property type="match status" value="2"/>
</dbReference>
<evidence type="ECO:0000256" key="8">
    <source>
        <dbReference type="ARBA" id="ARBA00022741"/>
    </source>
</evidence>
<feature type="binding site" evidence="14">
    <location>
        <position position="876"/>
    </location>
    <ligand>
        <name>Mg(2+)</name>
        <dbReference type="ChEBI" id="CHEBI:18420"/>
        <label>4</label>
    </ligand>
</feature>
<dbReference type="SUPFAM" id="SSF52440">
    <property type="entry name" value="PreATP-grasp domain"/>
    <property type="match status" value="2"/>
</dbReference>
<feature type="binding site" evidence="14">
    <location>
        <position position="862"/>
    </location>
    <ligand>
        <name>ATP</name>
        <dbReference type="ChEBI" id="CHEBI:30616"/>
        <label>2</label>
    </ligand>
</feature>
<keyword evidence="4 14" id="KW-0436">Ligase</keyword>
<dbReference type="PROSITE" id="PS50975">
    <property type="entry name" value="ATP_GRASP"/>
    <property type="match status" value="2"/>
</dbReference>
<evidence type="ECO:0000256" key="13">
    <source>
        <dbReference type="ARBA" id="ARBA00047359"/>
    </source>
</evidence>
<feature type="binding site" evidence="14">
    <location>
        <position position="169"/>
    </location>
    <ligand>
        <name>ATP</name>
        <dbReference type="ChEBI" id="CHEBI:30616"/>
        <label>1</label>
    </ligand>
</feature>
<feature type="domain" description="ATP-grasp" evidence="15">
    <location>
        <begin position="133"/>
        <end position="328"/>
    </location>
</feature>
<evidence type="ECO:0000256" key="9">
    <source>
        <dbReference type="ARBA" id="ARBA00022840"/>
    </source>
</evidence>